<evidence type="ECO:0000313" key="2">
    <source>
        <dbReference type="Proteomes" id="UP001154282"/>
    </source>
</evidence>
<sequence>LREWFPVTPRFLWQSRTGLPDSFLLYLEPRTIYALPSNLSGKTVSGHLPISLRLRRPWELVHSSQWPKALHQFLEAIPAIVFGEPLISQRPCSDTNC</sequence>
<dbReference type="EMBL" id="CAMGYJ010000002">
    <property type="protein sequence ID" value="CAI0377034.1"/>
    <property type="molecule type" value="Genomic_DNA"/>
</dbReference>
<organism evidence="1 2">
    <name type="scientific">Linum tenue</name>
    <dbReference type="NCBI Taxonomy" id="586396"/>
    <lineage>
        <taxon>Eukaryota</taxon>
        <taxon>Viridiplantae</taxon>
        <taxon>Streptophyta</taxon>
        <taxon>Embryophyta</taxon>
        <taxon>Tracheophyta</taxon>
        <taxon>Spermatophyta</taxon>
        <taxon>Magnoliopsida</taxon>
        <taxon>eudicotyledons</taxon>
        <taxon>Gunneridae</taxon>
        <taxon>Pentapetalae</taxon>
        <taxon>rosids</taxon>
        <taxon>fabids</taxon>
        <taxon>Malpighiales</taxon>
        <taxon>Linaceae</taxon>
        <taxon>Linum</taxon>
    </lineage>
</organism>
<accession>A0AAV0GXC8</accession>
<gene>
    <name evidence="1" type="ORF">LITE_LOCUS1289</name>
</gene>
<dbReference type="AlphaFoldDB" id="A0AAV0GXC8"/>
<keyword evidence="2" id="KW-1185">Reference proteome</keyword>
<comment type="caution">
    <text evidence="1">The sequence shown here is derived from an EMBL/GenBank/DDBJ whole genome shotgun (WGS) entry which is preliminary data.</text>
</comment>
<feature type="non-terminal residue" evidence="1">
    <location>
        <position position="1"/>
    </location>
</feature>
<evidence type="ECO:0000313" key="1">
    <source>
        <dbReference type="EMBL" id="CAI0377034.1"/>
    </source>
</evidence>
<reference evidence="1" key="1">
    <citation type="submission" date="2022-08" db="EMBL/GenBank/DDBJ databases">
        <authorList>
            <person name="Gutierrez-Valencia J."/>
        </authorList>
    </citation>
    <scope>NUCLEOTIDE SEQUENCE</scope>
</reference>
<proteinExistence type="predicted"/>
<dbReference type="Proteomes" id="UP001154282">
    <property type="component" value="Unassembled WGS sequence"/>
</dbReference>
<name>A0AAV0GXC8_9ROSI</name>
<protein>
    <submittedName>
        <fullName evidence="1">Uncharacterized protein</fullName>
    </submittedName>
</protein>